<name>A0A6I6K3L6_9BACT</name>
<dbReference type="SUPFAM" id="SSF51445">
    <property type="entry name" value="(Trans)glycosidases"/>
    <property type="match status" value="1"/>
</dbReference>
<dbReference type="EMBL" id="CP046401">
    <property type="protein sequence ID" value="QGY47167.1"/>
    <property type="molecule type" value="Genomic_DNA"/>
</dbReference>
<evidence type="ECO:0000313" key="2">
    <source>
        <dbReference type="Proteomes" id="UP000428260"/>
    </source>
</evidence>
<dbReference type="AlphaFoldDB" id="A0A6I6K3L6"/>
<dbReference type="InterPro" id="IPR017853">
    <property type="entry name" value="GH"/>
</dbReference>
<sequence length="487" mass="55699">MYKRIVLFFVLILTFISAKNQPLALHPENSHYFIYKSKPTILITSAEHYGAVLNSAFDYDKYLHELNRAGMNYTRIFTGSYVEVPGSFGIQNNTLAPATGKFLAPWKRVNEPGLFEAEEKFDLSQWNPDYFTRLQNFISLANKLDIFVEVTFFCSTYQEANWKRDPLNPGNNINNLPGDLNRRESNTLQNGKLIEFQKELVKKIVTELNTFDNVFYEIQNEPWADNSEKGMRTLRTLDPEQEGWFKWAEKATAASLEWQKEIARTVVETESNLSKKHLIAQNYTNFKHSLAQVDANVSILNFHYVWPEAVWLNYAWNRPVSFDESGFAGSSDTPYLRQAWQFILAGGAVFNNLDYSFFVGREDGTGQNIAPGGGSASLRNQLKILKDFIASFNFVKMAPDFTTVYHSPGAESQCISEQGKQYAVIFTGDELEEVKLNLPKGNYNYQLISPLNGKTLKKGFFKQDKNEKKELSIPPFKEMIALRIVAN</sequence>
<organism evidence="1 2">
    <name type="scientific">Maribellus comscasis</name>
    <dbReference type="NCBI Taxonomy" id="2681766"/>
    <lineage>
        <taxon>Bacteria</taxon>
        <taxon>Pseudomonadati</taxon>
        <taxon>Bacteroidota</taxon>
        <taxon>Bacteroidia</taxon>
        <taxon>Marinilabiliales</taxon>
        <taxon>Prolixibacteraceae</taxon>
        <taxon>Maribellus</taxon>
    </lineage>
</organism>
<dbReference type="RefSeq" id="WP_158870768.1">
    <property type="nucleotide sequence ID" value="NZ_CP046401.1"/>
</dbReference>
<gene>
    <name evidence="1" type="ORF">GM418_26935</name>
</gene>
<accession>A0A6I6K3L6</accession>
<proteinExistence type="predicted"/>
<dbReference type="Proteomes" id="UP000428260">
    <property type="component" value="Chromosome"/>
</dbReference>
<evidence type="ECO:0008006" key="3">
    <source>
        <dbReference type="Google" id="ProtNLM"/>
    </source>
</evidence>
<reference evidence="1 2" key="1">
    <citation type="submission" date="2019-11" db="EMBL/GenBank/DDBJ databases">
        <authorList>
            <person name="Zheng R.K."/>
            <person name="Sun C.M."/>
        </authorList>
    </citation>
    <scope>NUCLEOTIDE SEQUENCE [LARGE SCALE GENOMIC DNA]</scope>
    <source>
        <strain evidence="1 2">WC007</strain>
    </source>
</reference>
<dbReference type="Gene3D" id="3.20.20.80">
    <property type="entry name" value="Glycosidases"/>
    <property type="match status" value="1"/>
</dbReference>
<evidence type="ECO:0000313" key="1">
    <source>
        <dbReference type="EMBL" id="QGY47167.1"/>
    </source>
</evidence>
<keyword evidence="2" id="KW-1185">Reference proteome</keyword>
<dbReference type="KEGG" id="mcos:GM418_26935"/>
<protein>
    <recommendedName>
        <fullName evidence="3">Glycoside hydrolase family 5 domain-containing protein</fullName>
    </recommendedName>
</protein>